<dbReference type="InterPro" id="IPR050155">
    <property type="entry name" value="HAD-like_hydrolase_sf"/>
</dbReference>
<dbReference type="Gene3D" id="1.10.150.240">
    <property type="entry name" value="Putative phosphatase, domain 2"/>
    <property type="match status" value="1"/>
</dbReference>
<dbReference type="STRING" id="1471761.B0W44_04375"/>
<dbReference type="KEGG" id="ntr:B0W44_04375"/>
<dbReference type="SFLD" id="SFLDG01129">
    <property type="entry name" value="C1.5:_HAD__Beta-PGM__Phosphata"/>
    <property type="match status" value="1"/>
</dbReference>
<dbReference type="PRINTS" id="PR00413">
    <property type="entry name" value="HADHALOGNASE"/>
</dbReference>
<accession>A0A1U9K4Z8</accession>
<proteinExistence type="predicted"/>
<dbReference type="AlphaFoldDB" id="A0A1U9K4Z8"/>
<dbReference type="Pfam" id="PF13419">
    <property type="entry name" value="HAD_2"/>
    <property type="match status" value="1"/>
</dbReference>
<dbReference type="PANTHER" id="PTHR43434">
    <property type="entry name" value="PHOSPHOGLYCOLATE PHOSPHATASE"/>
    <property type="match status" value="1"/>
</dbReference>
<dbReference type="Proteomes" id="UP000188603">
    <property type="component" value="Chromosome"/>
</dbReference>
<sequence>MKAVLFDFDGTIADTLPLIFHAFRKVFSKYTGRTHSDREILQMFGPPEKEIIERHIPPKQRKQAFRDFLQLYDDKHREMVEHNPDIEKVVRLIKEKGLSLGIVTGKGRDSANISLRHLGLARFFDVTITGDDVVRPKPDPEGLLMAIHRLDVRPTDAVYVGDSNGDILAGRRAGTGTIGANWMSVSQSDGFSVQPDHIFKDIQSFSKWMQSVL</sequence>
<evidence type="ECO:0000313" key="2">
    <source>
        <dbReference type="Proteomes" id="UP000188603"/>
    </source>
</evidence>
<protein>
    <recommendedName>
        <fullName evidence="3">Haloacid dehalogenase</fullName>
    </recommendedName>
</protein>
<dbReference type="PANTHER" id="PTHR43434:SF1">
    <property type="entry name" value="PHOSPHOGLYCOLATE PHOSPHATASE"/>
    <property type="match status" value="1"/>
</dbReference>
<dbReference type="GO" id="GO:0008967">
    <property type="term" value="F:phosphoglycolate phosphatase activity"/>
    <property type="evidence" value="ECO:0007669"/>
    <property type="project" value="TreeGrafter"/>
</dbReference>
<dbReference type="InterPro" id="IPR023198">
    <property type="entry name" value="PGP-like_dom2"/>
</dbReference>
<evidence type="ECO:0008006" key="3">
    <source>
        <dbReference type="Google" id="ProtNLM"/>
    </source>
</evidence>
<dbReference type="RefSeq" id="WP_169835417.1">
    <property type="nucleotide sequence ID" value="NZ_CP019699.1"/>
</dbReference>
<dbReference type="NCBIfam" id="TIGR01509">
    <property type="entry name" value="HAD-SF-IA-v3"/>
    <property type="match status" value="1"/>
</dbReference>
<keyword evidence="2" id="KW-1185">Reference proteome</keyword>
<dbReference type="InterPro" id="IPR036412">
    <property type="entry name" value="HAD-like_sf"/>
</dbReference>
<reference evidence="1 2" key="1">
    <citation type="journal article" date="2015" name="Int. J. Syst. Evol. Microbiol.">
        <title>Novibacillus thermophilus gen. nov., sp. nov., a Gram-staining-negative and moderately thermophilic member of the family Thermoactinomycetaceae.</title>
        <authorList>
            <person name="Yang G."/>
            <person name="Chen J."/>
            <person name="Zhou S."/>
        </authorList>
    </citation>
    <scope>NUCLEOTIDE SEQUENCE [LARGE SCALE GENOMIC DNA]</scope>
    <source>
        <strain evidence="1 2">SG-1</strain>
    </source>
</reference>
<evidence type="ECO:0000313" key="1">
    <source>
        <dbReference type="EMBL" id="AQS55119.1"/>
    </source>
</evidence>
<dbReference type="GO" id="GO:0006281">
    <property type="term" value="P:DNA repair"/>
    <property type="evidence" value="ECO:0007669"/>
    <property type="project" value="TreeGrafter"/>
</dbReference>
<dbReference type="EMBL" id="CP019699">
    <property type="protein sequence ID" value="AQS55119.1"/>
    <property type="molecule type" value="Genomic_DNA"/>
</dbReference>
<dbReference type="NCBIfam" id="TIGR01549">
    <property type="entry name" value="HAD-SF-IA-v1"/>
    <property type="match status" value="1"/>
</dbReference>
<gene>
    <name evidence="1" type="ORF">B0W44_04375</name>
</gene>
<dbReference type="SUPFAM" id="SSF56784">
    <property type="entry name" value="HAD-like"/>
    <property type="match status" value="1"/>
</dbReference>
<dbReference type="InterPro" id="IPR006439">
    <property type="entry name" value="HAD-SF_hydro_IA"/>
</dbReference>
<dbReference type="Gene3D" id="3.40.50.1000">
    <property type="entry name" value="HAD superfamily/HAD-like"/>
    <property type="match status" value="1"/>
</dbReference>
<name>A0A1U9K4Z8_9BACL</name>
<organism evidence="1 2">
    <name type="scientific">Novibacillus thermophilus</name>
    <dbReference type="NCBI Taxonomy" id="1471761"/>
    <lineage>
        <taxon>Bacteria</taxon>
        <taxon>Bacillati</taxon>
        <taxon>Bacillota</taxon>
        <taxon>Bacilli</taxon>
        <taxon>Bacillales</taxon>
        <taxon>Thermoactinomycetaceae</taxon>
        <taxon>Novibacillus</taxon>
    </lineage>
</organism>
<dbReference type="SFLD" id="SFLDS00003">
    <property type="entry name" value="Haloacid_Dehalogenase"/>
    <property type="match status" value="1"/>
</dbReference>
<dbReference type="SFLD" id="SFLDG01135">
    <property type="entry name" value="C1.5.6:_HAD__Beta-PGM__Phospha"/>
    <property type="match status" value="1"/>
</dbReference>
<dbReference type="InterPro" id="IPR041492">
    <property type="entry name" value="HAD_2"/>
</dbReference>
<dbReference type="InterPro" id="IPR023214">
    <property type="entry name" value="HAD_sf"/>
</dbReference>